<gene>
    <name evidence="2" type="ORF">FEE95_00815</name>
</gene>
<protein>
    <submittedName>
        <fullName evidence="2">DUF1361 domain-containing protein</fullName>
    </submittedName>
</protein>
<dbReference type="Pfam" id="PF07099">
    <property type="entry name" value="DUF1361"/>
    <property type="match status" value="1"/>
</dbReference>
<organism evidence="2 3">
    <name type="scientific">Maribacter algarum</name>
    <name type="common">ex Zhang et al. 2020</name>
    <dbReference type="NCBI Taxonomy" id="2578118"/>
    <lineage>
        <taxon>Bacteria</taxon>
        <taxon>Pseudomonadati</taxon>
        <taxon>Bacteroidota</taxon>
        <taxon>Flavobacteriia</taxon>
        <taxon>Flavobacteriales</taxon>
        <taxon>Flavobacteriaceae</taxon>
        <taxon>Maribacter</taxon>
    </lineage>
</organism>
<keyword evidence="3" id="KW-1185">Reference proteome</keyword>
<dbReference type="Proteomes" id="UP000310314">
    <property type="component" value="Unassembled WGS sequence"/>
</dbReference>
<feature type="transmembrane region" description="Helical" evidence="1">
    <location>
        <begin position="147"/>
        <end position="165"/>
    </location>
</feature>
<evidence type="ECO:0000313" key="3">
    <source>
        <dbReference type="Proteomes" id="UP000310314"/>
    </source>
</evidence>
<accession>A0A5S3PSN6</accession>
<feature type="transmembrane region" description="Helical" evidence="1">
    <location>
        <begin position="39"/>
        <end position="61"/>
    </location>
</feature>
<keyword evidence="1" id="KW-0472">Membrane</keyword>
<sequence length="226" mass="26220">MKFNHMKFSNHSNLYFNLSLSVGFAFLLLLFRMKITHSSFYLFLVWNLFLAGIPFAITQLFKMSSKLRSLKIVGFLGFAAWLLFLPNSPYIITDLVHLHSDRSSLVWLDLFLVFVFAFNGLLLGLLSMLDMFTLISQRYGNQVAKYTLFKVCLLSGYGIYLGRFLRFNSWDITTKPATLFYQIAYSLKEPKVWLITFAFGGFLWILFSVLQSVLSLRESQMVEKRG</sequence>
<dbReference type="EMBL" id="VATY01000001">
    <property type="protein sequence ID" value="TMM58001.1"/>
    <property type="molecule type" value="Genomic_DNA"/>
</dbReference>
<feature type="transmembrane region" description="Helical" evidence="1">
    <location>
        <begin position="192"/>
        <end position="216"/>
    </location>
</feature>
<evidence type="ECO:0000256" key="1">
    <source>
        <dbReference type="SAM" id="Phobius"/>
    </source>
</evidence>
<keyword evidence="1" id="KW-1133">Transmembrane helix</keyword>
<dbReference type="AlphaFoldDB" id="A0A5S3PSN6"/>
<feature type="transmembrane region" description="Helical" evidence="1">
    <location>
        <begin position="104"/>
        <end position="126"/>
    </location>
</feature>
<comment type="caution">
    <text evidence="2">The sequence shown here is derived from an EMBL/GenBank/DDBJ whole genome shotgun (WGS) entry which is preliminary data.</text>
</comment>
<feature type="transmembrane region" description="Helical" evidence="1">
    <location>
        <begin position="12"/>
        <end position="33"/>
    </location>
</feature>
<name>A0A5S3PSN6_9FLAO</name>
<keyword evidence="1" id="KW-0812">Transmembrane</keyword>
<dbReference type="OrthoDB" id="4540541at2"/>
<evidence type="ECO:0000313" key="2">
    <source>
        <dbReference type="EMBL" id="TMM58001.1"/>
    </source>
</evidence>
<reference evidence="2 3" key="1">
    <citation type="submission" date="2019-05" db="EMBL/GenBank/DDBJ databases">
        <authorList>
            <person name="Zhang J.-Y."/>
            <person name="Feg X."/>
            <person name="Du Z.-J."/>
        </authorList>
    </citation>
    <scope>NUCLEOTIDE SEQUENCE [LARGE SCALE GENOMIC DNA]</scope>
    <source>
        <strain evidence="2 3">RZ26</strain>
    </source>
</reference>
<proteinExistence type="predicted"/>
<dbReference type="InterPro" id="IPR009793">
    <property type="entry name" value="DUF1361"/>
</dbReference>
<feature type="transmembrane region" description="Helical" evidence="1">
    <location>
        <begin position="73"/>
        <end position="92"/>
    </location>
</feature>